<feature type="signal peptide" evidence="1">
    <location>
        <begin position="1"/>
        <end position="19"/>
    </location>
</feature>
<protein>
    <submittedName>
        <fullName evidence="3">YceI family protein</fullName>
    </submittedName>
</protein>
<dbReference type="SMART" id="SM00867">
    <property type="entry name" value="YceI"/>
    <property type="match status" value="1"/>
</dbReference>
<dbReference type="PANTHER" id="PTHR34406">
    <property type="entry name" value="PROTEIN YCEI"/>
    <property type="match status" value="1"/>
</dbReference>
<proteinExistence type="predicted"/>
<evidence type="ECO:0000256" key="1">
    <source>
        <dbReference type="SAM" id="SignalP"/>
    </source>
</evidence>
<dbReference type="InterPro" id="IPR007372">
    <property type="entry name" value="Lipid/polyisoprenoid-bd_YceI"/>
</dbReference>
<dbReference type="Gene3D" id="2.40.128.110">
    <property type="entry name" value="Lipid/polyisoprenoid-binding, YceI-like"/>
    <property type="match status" value="1"/>
</dbReference>
<dbReference type="PANTHER" id="PTHR34406:SF1">
    <property type="entry name" value="PROTEIN YCEI"/>
    <property type="match status" value="1"/>
</dbReference>
<name>A0ABP7WWL8_9GAMM</name>
<feature type="chain" id="PRO_5046929819" evidence="1">
    <location>
        <begin position="20"/>
        <end position="226"/>
    </location>
</feature>
<sequence length="226" mass="24395">MKPCTVKHLLWFVTAIVLAACSPKASQHQHSEPAVAFVTEAPAGSYNIDAAHADLSFRVSHLGFSWYTARFTKFTALLNFDPLKPRSMAVTVEIDPHSLVLPSPPEGFLGTLLGPEWLDAAQFPRIEFRSTELETTGGSSMRIKGDLTLHGITKSIVLNATFNGGYAGHPYDPNARVGFSARGRFKRSDFGIVIGIPEPGTTMGVGDNIEVIIEAEFTGPPLEGAK</sequence>
<reference evidence="4" key="1">
    <citation type="journal article" date="2019" name="Int. J. Syst. Evol. Microbiol.">
        <title>The Global Catalogue of Microorganisms (GCM) 10K type strain sequencing project: providing services to taxonomists for standard genome sequencing and annotation.</title>
        <authorList>
            <consortium name="The Broad Institute Genomics Platform"/>
            <consortium name="The Broad Institute Genome Sequencing Center for Infectious Disease"/>
            <person name="Wu L."/>
            <person name="Ma J."/>
        </authorList>
    </citation>
    <scope>NUCLEOTIDE SEQUENCE [LARGE SCALE GENOMIC DNA]</scope>
    <source>
        <strain evidence="4">JCM 17304</strain>
    </source>
</reference>
<dbReference type="EMBL" id="BAABDM010000004">
    <property type="protein sequence ID" value="GAA4098669.1"/>
    <property type="molecule type" value="Genomic_DNA"/>
</dbReference>
<gene>
    <name evidence="3" type="ORF">GCM10022414_24620</name>
</gene>
<accession>A0ABP7WWL8</accession>
<evidence type="ECO:0000259" key="2">
    <source>
        <dbReference type="SMART" id="SM00867"/>
    </source>
</evidence>
<evidence type="ECO:0000313" key="3">
    <source>
        <dbReference type="EMBL" id="GAA4098669.1"/>
    </source>
</evidence>
<dbReference type="InterPro" id="IPR036761">
    <property type="entry name" value="TTHA0802/YceI-like_sf"/>
</dbReference>
<organism evidence="3 4">
    <name type="scientific">Zhongshania borealis</name>
    <dbReference type="NCBI Taxonomy" id="889488"/>
    <lineage>
        <taxon>Bacteria</taxon>
        <taxon>Pseudomonadati</taxon>
        <taxon>Pseudomonadota</taxon>
        <taxon>Gammaproteobacteria</taxon>
        <taxon>Cellvibrionales</taxon>
        <taxon>Spongiibacteraceae</taxon>
        <taxon>Zhongshania</taxon>
    </lineage>
</organism>
<dbReference type="Pfam" id="PF04264">
    <property type="entry name" value="YceI"/>
    <property type="match status" value="1"/>
</dbReference>
<dbReference type="Proteomes" id="UP001500392">
    <property type="component" value="Unassembled WGS sequence"/>
</dbReference>
<comment type="caution">
    <text evidence="3">The sequence shown here is derived from an EMBL/GenBank/DDBJ whole genome shotgun (WGS) entry which is preliminary data.</text>
</comment>
<dbReference type="PROSITE" id="PS51257">
    <property type="entry name" value="PROKAR_LIPOPROTEIN"/>
    <property type="match status" value="1"/>
</dbReference>
<evidence type="ECO:0000313" key="4">
    <source>
        <dbReference type="Proteomes" id="UP001500392"/>
    </source>
</evidence>
<keyword evidence="4" id="KW-1185">Reference proteome</keyword>
<dbReference type="RefSeq" id="WP_344936395.1">
    <property type="nucleotide sequence ID" value="NZ_BAABDM010000004.1"/>
</dbReference>
<dbReference type="SUPFAM" id="SSF101874">
    <property type="entry name" value="YceI-like"/>
    <property type="match status" value="1"/>
</dbReference>
<keyword evidence="1" id="KW-0732">Signal</keyword>
<feature type="domain" description="Lipid/polyisoprenoid-binding YceI-like" evidence="2">
    <location>
        <begin position="45"/>
        <end position="218"/>
    </location>
</feature>